<evidence type="ECO:0000313" key="2">
    <source>
        <dbReference type="EMBL" id="MBX14012.1"/>
    </source>
</evidence>
<keyword evidence="1" id="KW-0472">Membrane</keyword>
<dbReference type="EMBL" id="GGEC01033528">
    <property type="protein sequence ID" value="MBX14012.1"/>
    <property type="molecule type" value="Transcribed_RNA"/>
</dbReference>
<dbReference type="AlphaFoldDB" id="A0A2P2L7R6"/>
<organism evidence="2">
    <name type="scientific">Rhizophora mucronata</name>
    <name type="common">Asiatic mangrove</name>
    <dbReference type="NCBI Taxonomy" id="61149"/>
    <lineage>
        <taxon>Eukaryota</taxon>
        <taxon>Viridiplantae</taxon>
        <taxon>Streptophyta</taxon>
        <taxon>Embryophyta</taxon>
        <taxon>Tracheophyta</taxon>
        <taxon>Spermatophyta</taxon>
        <taxon>Magnoliopsida</taxon>
        <taxon>eudicotyledons</taxon>
        <taxon>Gunneridae</taxon>
        <taxon>Pentapetalae</taxon>
        <taxon>rosids</taxon>
        <taxon>fabids</taxon>
        <taxon>Malpighiales</taxon>
        <taxon>Rhizophoraceae</taxon>
        <taxon>Rhizophora</taxon>
    </lineage>
</organism>
<protein>
    <submittedName>
        <fullName evidence="2">Uncharacterized protein</fullName>
    </submittedName>
</protein>
<sequence>MDRTSIKDSAPAPSWFSPKRLSLFVSSFHFLFLSSAILLGD</sequence>
<feature type="transmembrane region" description="Helical" evidence="1">
    <location>
        <begin position="21"/>
        <end position="40"/>
    </location>
</feature>
<name>A0A2P2L7R6_RHIMU</name>
<keyword evidence="1" id="KW-0812">Transmembrane</keyword>
<evidence type="ECO:0000256" key="1">
    <source>
        <dbReference type="SAM" id="Phobius"/>
    </source>
</evidence>
<accession>A0A2P2L7R6</accession>
<keyword evidence="1" id="KW-1133">Transmembrane helix</keyword>
<reference evidence="2" key="1">
    <citation type="submission" date="2018-02" db="EMBL/GenBank/DDBJ databases">
        <title>Rhizophora mucronata_Transcriptome.</title>
        <authorList>
            <person name="Meera S.P."/>
            <person name="Sreeshan A."/>
            <person name="Augustine A."/>
        </authorList>
    </citation>
    <scope>NUCLEOTIDE SEQUENCE</scope>
    <source>
        <tissue evidence="2">Leaf</tissue>
    </source>
</reference>
<proteinExistence type="predicted"/>